<keyword evidence="8 14" id="KW-0067">ATP-binding</keyword>
<dbReference type="EMBL" id="FMTM01000001">
    <property type="protein sequence ID" value="SCW29091.1"/>
    <property type="molecule type" value="Genomic_DNA"/>
</dbReference>
<evidence type="ECO:0000256" key="7">
    <source>
        <dbReference type="ARBA" id="ARBA00022806"/>
    </source>
</evidence>
<dbReference type="SUPFAM" id="SSF52540">
    <property type="entry name" value="P-loop containing nucleoside triphosphate hydrolases"/>
    <property type="match status" value="1"/>
</dbReference>
<dbReference type="PANTHER" id="PTHR30153">
    <property type="entry name" value="REPLICATIVE DNA HELICASE DNAB"/>
    <property type="match status" value="1"/>
</dbReference>
<comment type="subunit">
    <text evidence="2">Homohexamer.</text>
</comment>
<dbReference type="Gene3D" id="1.10.860.10">
    <property type="entry name" value="DNAb Helicase, Chain A"/>
    <property type="match status" value="1"/>
</dbReference>
<dbReference type="GO" id="GO:0016887">
    <property type="term" value="F:ATP hydrolysis activity"/>
    <property type="evidence" value="ECO:0007669"/>
    <property type="project" value="RHEA"/>
</dbReference>
<evidence type="ECO:0000256" key="4">
    <source>
        <dbReference type="ARBA" id="ARBA00022705"/>
    </source>
</evidence>
<dbReference type="GO" id="GO:0043139">
    <property type="term" value="F:5'-3' DNA helicase activity"/>
    <property type="evidence" value="ECO:0007669"/>
    <property type="project" value="UniProtKB-EC"/>
</dbReference>
<name>A0A1G4PA37_9HYPH</name>
<dbReference type="InterPro" id="IPR027417">
    <property type="entry name" value="P-loop_NTPase"/>
</dbReference>
<dbReference type="InterPro" id="IPR007694">
    <property type="entry name" value="DNA_helicase_DnaB-like_C"/>
</dbReference>
<dbReference type="GO" id="GO:0003677">
    <property type="term" value="F:DNA binding"/>
    <property type="evidence" value="ECO:0007669"/>
    <property type="project" value="UniProtKB-UniRule"/>
</dbReference>
<evidence type="ECO:0000256" key="10">
    <source>
        <dbReference type="ARBA" id="ARBA00023235"/>
    </source>
</evidence>
<dbReference type="Pfam" id="PF00772">
    <property type="entry name" value="DnaB"/>
    <property type="match status" value="1"/>
</dbReference>
<dbReference type="Gene3D" id="3.40.50.300">
    <property type="entry name" value="P-loop containing nucleotide triphosphate hydrolases"/>
    <property type="match status" value="1"/>
</dbReference>
<evidence type="ECO:0000256" key="9">
    <source>
        <dbReference type="ARBA" id="ARBA00023125"/>
    </source>
</evidence>
<dbReference type="SMART" id="SM00382">
    <property type="entry name" value="AAA"/>
    <property type="match status" value="1"/>
</dbReference>
<comment type="catalytic activity">
    <reaction evidence="12 14">
        <text>ATP + H2O = ADP + phosphate + H(+)</text>
        <dbReference type="Rhea" id="RHEA:13065"/>
        <dbReference type="ChEBI" id="CHEBI:15377"/>
        <dbReference type="ChEBI" id="CHEBI:15378"/>
        <dbReference type="ChEBI" id="CHEBI:30616"/>
        <dbReference type="ChEBI" id="CHEBI:43474"/>
        <dbReference type="ChEBI" id="CHEBI:456216"/>
        <dbReference type="EC" id="5.6.2.3"/>
    </reaction>
</comment>
<feature type="domain" description="SF4 helicase" evidence="15">
    <location>
        <begin position="255"/>
        <end position="553"/>
    </location>
</feature>
<comment type="similarity">
    <text evidence="1 14">Belongs to the helicase family. DnaB subfamily.</text>
</comment>
<sequence length="560" mass="61649">MPCPQGDIGNIFSLAAISAVEKSNNVQSVTDFTTGPRLLRSCTCICLGEPSNPGTEKTERIKMNDAARKIAAVAPAEQHYREAPNNIEAEQALLGAILMNNDAYYRVSDFLKPIHLYEPLHRKIFEVAGDIIRMGKIANPVTIKTFLKADEKVGDMTVSEYLARLAREAVTIINAEDYGRAIYDLALRRALITIGEDMVNIAYDAPLDMPPQTQIEDTERRLFELAENGRYDGGFQAFNDAVALAIDMAAVAKERDGGLSGISTGIHSLDSKMGGLQRSDLIILAGRPGMGKTSLATNIAYNIAAAYEGEVQSDGSMKAKNGGVVGFYSLEMSSEQLATRIISEQTEVSSSKIRRGDINDADFEKLVACSMMMQKVPLYIDQTGGISIAQLAARARRLKRQRGLDVLVVDYVQLMTGSGKSNENRVQEITQITTGLKALGKELNVPIIALSQLSRQVESRDDKRPQLSDLRESGSIEQDADVVLFVFREEYYVKNMEPRDPADPKYAEWEALFDKVKGTADVIIAKQRHGPTGTVKLAFQAEFTRFADLADPSFIQYEEH</sequence>
<evidence type="ECO:0000256" key="11">
    <source>
        <dbReference type="ARBA" id="ARBA00044932"/>
    </source>
</evidence>
<protein>
    <recommendedName>
        <fullName evidence="13 14">Replicative DNA helicase</fullName>
        <ecNumber evidence="13 14">5.6.2.3</ecNumber>
    </recommendedName>
</protein>
<keyword evidence="5 14" id="KW-0547">Nucleotide-binding</keyword>
<dbReference type="CDD" id="cd00984">
    <property type="entry name" value="DnaB_C"/>
    <property type="match status" value="1"/>
</dbReference>
<evidence type="ECO:0000256" key="1">
    <source>
        <dbReference type="ARBA" id="ARBA00008428"/>
    </source>
</evidence>
<dbReference type="InterPro" id="IPR007693">
    <property type="entry name" value="DNA_helicase_DnaB-like_N"/>
</dbReference>
<keyword evidence="6 14" id="KW-0378">Hydrolase</keyword>
<organism evidence="16 17">
    <name type="scientific">Rhizobium mongolense subsp. loessense</name>
    <dbReference type="NCBI Taxonomy" id="158890"/>
    <lineage>
        <taxon>Bacteria</taxon>
        <taxon>Pseudomonadati</taxon>
        <taxon>Pseudomonadota</taxon>
        <taxon>Alphaproteobacteria</taxon>
        <taxon>Hyphomicrobiales</taxon>
        <taxon>Rhizobiaceae</taxon>
        <taxon>Rhizobium/Agrobacterium group</taxon>
        <taxon>Rhizobium</taxon>
    </lineage>
</organism>
<dbReference type="EC" id="5.6.2.3" evidence="13 14"/>
<dbReference type="GO" id="GO:0006269">
    <property type="term" value="P:DNA replication, synthesis of primer"/>
    <property type="evidence" value="ECO:0007669"/>
    <property type="project" value="UniProtKB-UniRule"/>
</dbReference>
<dbReference type="SUPFAM" id="SSF48024">
    <property type="entry name" value="N-terminal domain of DnaB helicase"/>
    <property type="match status" value="1"/>
</dbReference>
<dbReference type="GO" id="GO:1990077">
    <property type="term" value="C:primosome complex"/>
    <property type="evidence" value="ECO:0007669"/>
    <property type="project" value="UniProtKB-UniRule"/>
</dbReference>
<evidence type="ECO:0000256" key="8">
    <source>
        <dbReference type="ARBA" id="ARBA00022840"/>
    </source>
</evidence>
<evidence type="ECO:0000256" key="14">
    <source>
        <dbReference type="RuleBase" id="RU362085"/>
    </source>
</evidence>
<evidence type="ECO:0000313" key="17">
    <source>
        <dbReference type="Proteomes" id="UP000199542"/>
    </source>
</evidence>
<dbReference type="Proteomes" id="UP000199542">
    <property type="component" value="Unassembled WGS sequence"/>
</dbReference>
<dbReference type="PROSITE" id="PS51199">
    <property type="entry name" value="SF4_HELICASE"/>
    <property type="match status" value="1"/>
</dbReference>
<dbReference type="AlphaFoldDB" id="A0A1G4PA37"/>
<evidence type="ECO:0000313" key="16">
    <source>
        <dbReference type="EMBL" id="SCW29091.1"/>
    </source>
</evidence>
<proteinExistence type="inferred from homology"/>
<keyword evidence="4 14" id="KW-0235">DNA replication</keyword>
<evidence type="ECO:0000256" key="5">
    <source>
        <dbReference type="ARBA" id="ARBA00022741"/>
    </source>
</evidence>
<keyword evidence="7 14" id="KW-0347">Helicase</keyword>
<dbReference type="NCBIfam" id="TIGR00665">
    <property type="entry name" value="DnaB"/>
    <property type="match status" value="1"/>
</dbReference>
<dbReference type="GO" id="GO:0005829">
    <property type="term" value="C:cytosol"/>
    <property type="evidence" value="ECO:0007669"/>
    <property type="project" value="TreeGrafter"/>
</dbReference>
<dbReference type="InterPro" id="IPR036185">
    <property type="entry name" value="DNA_heli_DnaB-like_N_sf"/>
</dbReference>
<evidence type="ECO:0000256" key="12">
    <source>
        <dbReference type="ARBA" id="ARBA00048954"/>
    </source>
</evidence>
<evidence type="ECO:0000259" key="15">
    <source>
        <dbReference type="PROSITE" id="PS51199"/>
    </source>
</evidence>
<accession>A0A1G4PA37</accession>
<evidence type="ECO:0000256" key="2">
    <source>
        <dbReference type="ARBA" id="ARBA00011643"/>
    </source>
</evidence>
<keyword evidence="9 14" id="KW-0238">DNA-binding</keyword>
<dbReference type="PANTHER" id="PTHR30153:SF2">
    <property type="entry name" value="REPLICATIVE DNA HELICASE"/>
    <property type="match status" value="1"/>
</dbReference>
<evidence type="ECO:0000256" key="6">
    <source>
        <dbReference type="ARBA" id="ARBA00022801"/>
    </source>
</evidence>
<evidence type="ECO:0000256" key="13">
    <source>
        <dbReference type="NCBIfam" id="TIGR00665"/>
    </source>
</evidence>
<dbReference type="InterPro" id="IPR016136">
    <property type="entry name" value="DNA_helicase_N/primase_C"/>
</dbReference>
<evidence type="ECO:0000256" key="3">
    <source>
        <dbReference type="ARBA" id="ARBA00022515"/>
    </source>
</evidence>
<keyword evidence="10" id="KW-0413">Isomerase</keyword>
<dbReference type="GO" id="GO:0005524">
    <property type="term" value="F:ATP binding"/>
    <property type="evidence" value="ECO:0007669"/>
    <property type="project" value="UniProtKB-UniRule"/>
</dbReference>
<dbReference type="InterPro" id="IPR007692">
    <property type="entry name" value="DNA_helicase_DnaB"/>
</dbReference>
<comment type="function">
    <text evidence="11 14">The main replicative DNA helicase, it participates in initiation and elongation during chromosome replication. Travels ahead of the DNA replisome, separating dsDNA into templates for DNA synthesis. A processive ATP-dependent 5'-3' DNA helicase it has DNA-dependent ATPase activity.</text>
</comment>
<reference evidence="16 17" key="1">
    <citation type="submission" date="2016-10" db="EMBL/GenBank/DDBJ databases">
        <authorList>
            <person name="de Groot N.N."/>
        </authorList>
    </citation>
    <scope>NUCLEOTIDE SEQUENCE [LARGE SCALE GENOMIC DNA]</scope>
    <source>
        <strain evidence="16 17">CGMCC 1.3401</strain>
    </source>
</reference>
<keyword evidence="3 14" id="KW-0639">Primosome</keyword>
<dbReference type="InterPro" id="IPR003593">
    <property type="entry name" value="AAA+_ATPase"/>
</dbReference>
<gene>
    <name evidence="16" type="ORF">SAMN02927900_00219</name>
</gene>
<dbReference type="Pfam" id="PF03796">
    <property type="entry name" value="DnaB_C"/>
    <property type="match status" value="1"/>
</dbReference>
<dbReference type="NCBIfam" id="NF006606">
    <property type="entry name" value="PRK09165.1"/>
    <property type="match status" value="1"/>
</dbReference>